<keyword evidence="5" id="KW-0560">Oxidoreductase</keyword>
<dbReference type="PANTHER" id="PTHR47354">
    <property type="entry name" value="NADH OXIDOREDUCTASE HCR"/>
    <property type="match status" value="1"/>
</dbReference>
<dbReference type="PROSITE" id="PS51085">
    <property type="entry name" value="2FE2S_FER_2"/>
    <property type="match status" value="1"/>
</dbReference>
<evidence type="ECO:0000256" key="8">
    <source>
        <dbReference type="SAM" id="MobiDB-lite"/>
    </source>
</evidence>
<name>A0ABV8U0U4_9ACTN</name>
<dbReference type="InterPro" id="IPR036010">
    <property type="entry name" value="2Fe-2S_ferredoxin-like_sf"/>
</dbReference>
<dbReference type="CDD" id="cd00207">
    <property type="entry name" value="fer2"/>
    <property type="match status" value="1"/>
</dbReference>
<evidence type="ECO:0000256" key="5">
    <source>
        <dbReference type="ARBA" id="ARBA00023002"/>
    </source>
</evidence>
<feature type="domain" description="2Fe-2S ferredoxin-type" evidence="9">
    <location>
        <begin position="302"/>
        <end position="389"/>
    </location>
</feature>
<dbReference type="Pfam" id="PF00111">
    <property type="entry name" value="Fer2"/>
    <property type="match status" value="1"/>
</dbReference>
<comment type="caution">
    <text evidence="11">The sequence shown here is derived from an EMBL/GenBank/DDBJ whole genome shotgun (WGS) entry which is preliminary data.</text>
</comment>
<feature type="region of interest" description="Disordered" evidence="8">
    <location>
        <begin position="1"/>
        <end position="40"/>
    </location>
</feature>
<dbReference type="EMBL" id="JBHSDK010000021">
    <property type="protein sequence ID" value="MFC4336441.1"/>
    <property type="molecule type" value="Genomic_DNA"/>
</dbReference>
<comment type="cofactor">
    <cofactor evidence="1">
        <name>FAD</name>
        <dbReference type="ChEBI" id="CHEBI:57692"/>
    </cofactor>
</comment>
<keyword evidence="2" id="KW-0285">Flavoprotein</keyword>
<sequence length="390" mass="43007">MPRTPKPGTSLPGARNEKTRKPKARIWEPTPVETEPPDDLYGRGRTDRVFRFMDALYHGVYKATARFSRPFGPPEPRDNRFTVTVEEVRREAEGVVSLRLARPGGYPFPAWTPGSHLDVTLPSGLRRQYSLNGDPDDRYYARIAVRLISETGGSGEVHRTRPGTELSVSLPHNAFPLVPDVPVLFVAGSIGITPILPMARQCERIGADWRLVYTGRTRASLPFVEELTAKYGTEKVRVRTDDEDGRPDVSALLHTAPEGGAVYLCGPPPMLDAAYRAFDDCPARRIHTERFSPPPITDGRPFEVQVGRDGPVLPVPADRTALDVLTDHDPHTPYSCRQGFCGTCKVRVLAGEADHRDGRLTDAEKDDGDMLVCVSRASGRLVVEPKGGRA</sequence>
<dbReference type="InterPro" id="IPR050415">
    <property type="entry name" value="MRET"/>
</dbReference>
<dbReference type="PROSITE" id="PS00197">
    <property type="entry name" value="2FE2S_FER_1"/>
    <property type="match status" value="1"/>
</dbReference>
<dbReference type="RefSeq" id="WP_380622382.1">
    <property type="nucleotide sequence ID" value="NZ_JBHSDK010000021.1"/>
</dbReference>
<evidence type="ECO:0000313" key="12">
    <source>
        <dbReference type="Proteomes" id="UP001595823"/>
    </source>
</evidence>
<keyword evidence="3" id="KW-0001">2Fe-2S</keyword>
<accession>A0ABV8U0U4</accession>
<dbReference type="InterPro" id="IPR006058">
    <property type="entry name" value="2Fe2S_fd_BS"/>
</dbReference>
<organism evidence="11 12">
    <name type="scientific">Salininema proteolyticum</name>
    <dbReference type="NCBI Taxonomy" id="1607685"/>
    <lineage>
        <taxon>Bacteria</taxon>
        <taxon>Bacillati</taxon>
        <taxon>Actinomycetota</taxon>
        <taxon>Actinomycetes</taxon>
        <taxon>Glycomycetales</taxon>
        <taxon>Glycomycetaceae</taxon>
        <taxon>Salininema</taxon>
    </lineage>
</organism>
<evidence type="ECO:0000256" key="2">
    <source>
        <dbReference type="ARBA" id="ARBA00022630"/>
    </source>
</evidence>
<dbReference type="InterPro" id="IPR017927">
    <property type="entry name" value="FAD-bd_FR_type"/>
</dbReference>
<proteinExistence type="predicted"/>
<keyword evidence="7" id="KW-0411">Iron-sulfur</keyword>
<feature type="domain" description="FAD-binding FR-type" evidence="10">
    <location>
        <begin position="78"/>
        <end position="178"/>
    </location>
</feature>
<dbReference type="PANTHER" id="PTHR47354:SF1">
    <property type="entry name" value="CARNITINE MONOOXYGENASE REDUCTASE SUBUNIT"/>
    <property type="match status" value="1"/>
</dbReference>
<dbReference type="PROSITE" id="PS51384">
    <property type="entry name" value="FAD_FR"/>
    <property type="match status" value="1"/>
</dbReference>
<evidence type="ECO:0000259" key="9">
    <source>
        <dbReference type="PROSITE" id="PS51085"/>
    </source>
</evidence>
<dbReference type="PRINTS" id="PR00409">
    <property type="entry name" value="PHDIOXRDTASE"/>
</dbReference>
<dbReference type="Gene3D" id="2.40.30.10">
    <property type="entry name" value="Translation factors"/>
    <property type="match status" value="1"/>
</dbReference>
<evidence type="ECO:0000256" key="1">
    <source>
        <dbReference type="ARBA" id="ARBA00001974"/>
    </source>
</evidence>
<keyword evidence="6" id="KW-0408">Iron</keyword>
<dbReference type="InterPro" id="IPR017938">
    <property type="entry name" value="Riboflavin_synthase-like_b-brl"/>
</dbReference>
<reference evidence="12" key="1">
    <citation type="journal article" date="2019" name="Int. J. Syst. Evol. Microbiol.">
        <title>The Global Catalogue of Microorganisms (GCM) 10K type strain sequencing project: providing services to taxonomists for standard genome sequencing and annotation.</title>
        <authorList>
            <consortium name="The Broad Institute Genomics Platform"/>
            <consortium name="The Broad Institute Genome Sequencing Center for Infectious Disease"/>
            <person name="Wu L."/>
            <person name="Ma J."/>
        </authorList>
    </citation>
    <scope>NUCLEOTIDE SEQUENCE [LARGE SCALE GENOMIC DNA]</scope>
    <source>
        <strain evidence="12">IBRC-M 10908</strain>
    </source>
</reference>
<dbReference type="SUPFAM" id="SSF63380">
    <property type="entry name" value="Riboflavin synthase domain-like"/>
    <property type="match status" value="1"/>
</dbReference>
<evidence type="ECO:0000256" key="7">
    <source>
        <dbReference type="ARBA" id="ARBA00023014"/>
    </source>
</evidence>
<dbReference type="InterPro" id="IPR001041">
    <property type="entry name" value="2Fe-2S_ferredoxin-type"/>
</dbReference>
<dbReference type="InterPro" id="IPR039261">
    <property type="entry name" value="FNR_nucleotide-bd"/>
</dbReference>
<gene>
    <name evidence="11" type="ORF">ACFPET_14655</name>
</gene>
<dbReference type="Gene3D" id="3.10.20.30">
    <property type="match status" value="1"/>
</dbReference>
<dbReference type="SUPFAM" id="SSF54292">
    <property type="entry name" value="2Fe-2S ferredoxin-like"/>
    <property type="match status" value="1"/>
</dbReference>
<evidence type="ECO:0000256" key="4">
    <source>
        <dbReference type="ARBA" id="ARBA00022723"/>
    </source>
</evidence>
<evidence type="ECO:0000256" key="3">
    <source>
        <dbReference type="ARBA" id="ARBA00022714"/>
    </source>
</evidence>
<keyword evidence="12" id="KW-1185">Reference proteome</keyword>
<dbReference type="Proteomes" id="UP001595823">
    <property type="component" value="Unassembled WGS sequence"/>
</dbReference>
<keyword evidence="4" id="KW-0479">Metal-binding</keyword>
<protein>
    <submittedName>
        <fullName evidence="11">PDR/VanB family oxidoreductase</fullName>
    </submittedName>
</protein>
<dbReference type="CDD" id="cd06185">
    <property type="entry name" value="PDR_like"/>
    <property type="match status" value="1"/>
</dbReference>
<dbReference type="SUPFAM" id="SSF52343">
    <property type="entry name" value="Ferredoxin reductase-like, C-terminal NADP-linked domain"/>
    <property type="match status" value="1"/>
</dbReference>
<evidence type="ECO:0000256" key="6">
    <source>
        <dbReference type="ARBA" id="ARBA00023004"/>
    </source>
</evidence>
<evidence type="ECO:0000259" key="10">
    <source>
        <dbReference type="PROSITE" id="PS51384"/>
    </source>
</evidence>
<evidence type="ECO:0000313" key="11">
    <source>
        <dbReference type="EMBL" id="MFC4336441.1"/>
    </source>
</evidence>
<dbReference type="Gene3D" id="3.40.50.80">
    <property type="entry name" value="Nucleotide-binding domain of ferredoxin-NADP reductase (FNR) module"/>
    <property type="match status" value="1"/>
</dbReference>
<dbReference type="InterPro" id="IPR012675">
    <property type="entry name" value="Beta-grasp_dom_sf"/>
</dbReference>